<evidence type="ECO:0008006" key="3">
    <source>
        <dbReference type="Google" id="ProtNLM"/>
    </source>
</evidence>
<organism evidence="1 2">
    <name type="scientific">Streptococcus gallolyticus</name>
    <dbReference type="NCBI Taxonomy" id="315405"/>
    <lineage>
        <taxon>Bacteria</taxon>
        <taxon>Bacillati</taxon>
        <taxon>Bacillota</taxon>
        <taxon>Bacilli</taxon>
        <taxon>Lactobacillales</taxon>
        <taxon>Streptococcaceae</taxon>
        <taxon>Streptococcus</taxon>
    </lineage>
</organism>
<dbReference type="AlphaFoldDB" id="A0A927XKJ9"/>
<evidence type="ECO:0000313" key="1">
    <source>
        <dbReference type="EMBL" id="MBE6165007.1"/>
    </source>
</evidence>
<sequence length="216" mass="24460">MLQKNCFVVTAIGQNGSPERSHADKVLQYLIEPVCKDLDYNVIRVDQETTNGSINESIINHLKNDDLVIADMTGYNANAFYELGYRQALNLPLVPIIEHTEKLPFDVVTNRTVFYDTDVSAIENSKTQLKNMILEFKDFVMPSQRKVAKTDFDIINEKLDTLLKRTESNSIATPSLSTQQLLKANSNTFDISTNKINNHSVLQNQVHPNTLLDTKE</sequence>
<protein>
    <recommendedName>
        <fullName evidence="3">Nucleoside 2-deoxyribosyltransferase</fullName>
    </recommendedName>
</protein>
<name>A0A927XKJ9_9STRE</name>
<dbReference type="Proteomes" id="UP000700800">
    <property type="component" value="Unassembled WGS sequence"/>
</dbReference>
<proteinExistence type="predicted"/>
<evidence type="ECO:0000313" key="2">
    <source>
        <dbReference type="Proteomes" id="UP000700800"/>
    </source>
</evidence>
<dbReference type="EMBL" id="SVAF01000017">
    <property type="protein sequence ID" value="MBE6165007.1"/>
    <property type="molecule type" value="Genomic_DNA"/>
</dbReference>
<comment type="caution">
    <text evidence="1">The sequence shown here is derived from an EMBL/GenBank/DDBJ whole genome shotgun (WGS) entry which is preliminary data.</text>
</comment>
<accession>A0A927XKJ9</accession>
<gene>
    <name evidence="1" type="ORF">E7156_06860</name>
</gene>
<reference evidence="1" key="1">
    <citation type="submission" date="2019-04" db="EMBL/GenBank/DDBJ databases">
        <title>Evolution of Biomass-Degrading Anaerobic Consortia Revealed by Metagenomics.</title>
        <authorList>
            <person name="Peng X."/>
        </authorList>
    </citation>
    <scope>NUCLEOTIDE SEQUENCE</scope>
    <source>
        <strain evidence="1">SIG195</strain>
    </source>
</reference>